<evidence type="ECO:0000256" key="1">
    <source>
        <dbReference type="SAM" id="SignalP"/>
    </source>
</evidence>
<evidence type="ECO:0000313" key="2">
    <source>
        <dbReference type="EMBL" id="MVQ29726.1"/>
    </source>
</evidence>
<proteinExistence type="predicted"/>
<reference evidence="2 3" key="1">
    <citation type="submission" date="2019-12" db="EMBL/GenBank/DDBJ databases">
        <authorList>
            <person name="Huq M.A."/>
        </authorList>
    </citation>
    <scope>NUCLEOTIDE SEQUENCE [LARGE SCALE GENOMIC DNA]</scope>
    <source>
        <strain evidence="2 3">MAH-25</strain>
    </source>
</reference>
<comment type="caution">
    <text evidence="2">The sequence shown here is derived from an EMBL/GenBank/DDBJ whole genome shotgun (WGS) entry which is preliminary data.</text>
</comment>
<organism evidence="2 3">
    <name type="scientific">Ramlibacter pinisoli</name>
    <dbReference type="NCBI Taxonomy" id="2682844"/>
    <lineage>
        <taxon>Bacteria</taxon>
        <taxon>Pseudomonadati</taxon>
        <taxon>Pseudomonadota</taxon>
        <taxon>Betaproteobacteria</taxon>
        <taxon>Burkholderiales</taxon>
        <taxon>Comamonadaceae</taxon>
        <taxon>Ramlibacter</taxon>
    </lineage>
</organism>
<name>A0A6N8IUP4_9BURK</name>
<dbReference type="PROSITE" id="PS51257">
    <property type="entry name" value="PROKAR_LIPOPROTEIN"/>
    <property type="match status" value="1"/>
</dbReference>
<dbReference type="Proteomes" id="UP000469385">
    <property type="component" value="Unassembled WGS sequence"/>
</dbReference>
<accession>A0A6N8IUP4</accession>
<evidence type="ECO:0008006" key="4">
    <source>
        <dbReference type="Google" id="ProtNLM"/>
    </source>
</evidence>
<evidence type="ECO:0000313" key="3">
    <source>
        <dbReference type="Proteomes" id="UP000469385"/>
    </source>
</evidence>
<gene>
    <name evidence="2" type="ORF">GON04_09720</name>
</gene>
<protein>
    <recommendedName>
        <fullName evidence="4">Lipoprotein</fullName>
    </recommendedName>
</protein>
<dbReference type="AlphaFoldDB" id="A0A6N8IUP4"/>
<feature type="signal peptide" evidence="1">
    <location>
        <begin position="1"/>
        <end position="23"/>
    </location>
</feature>
<sequence>MQRNSLVAAVAAALALGCLSGCGGGVATGTDPGRTLAVADPSADRTVTAVSLFDAVAGVERMLAASNGYSVIEGPSGVDVTSACAGGGTIRVRKVTATTAELSPADCRLRTDDTLVYAGTWRFTVTSSSFGASGACPAGTVCQLAATIDLSTARYGYGSATERVVGTQYQSVTDAAGFRRALVRAGGETLPSLDATVLAGTLDNLVMRLPGAVDWQIIGDVTRQTLQVASPFGATLVLGPSISATFDDNRDGVTDRTATVPWSAFLP</sequence>
<keyword evidence="3" id="KW-1185">Reference proteome</keyword>
<dbReference type="EMBL" id="WSEL01000003">
    <property type="protein sequence ID" value="MVQ29726.1"/>
    <property type="molecule type" value="Genomic_DNA"/>
</dbReference>
<feature type="chain" id="PRO_5027120341" description="Lipoprotein" evidence="1">
    <location>
        <begin position="24"/>
        <end position="267"/>
    </location>
</feature>
<dbReference type="RefSeq" id="WP_157397699.1">
    <property type="nucleotide sequence ID" value="NZ_WSEL01000003.1"/>
</dbReference>
<keyword evidence="1" id="KW-0732">Signal</keyword>